<dbReference type="InterPro" id="IPR002645">
    <property type="entry name" value="STAS_dom"/>
</dbReference>
<dbReference type="Gene3D" id="3.30.750.24">
    <property type="entry name" value="STAS domain"/>
    <property type="match status" value="1"/>
</dbReference>
<proteinExistence type="predicted"/>
<dbReference type="CDD" id="cd07042">
    <property type="entry name" value="STAS_SulP_like_sulfate_transporter"/>
    <property type="match status" value="1"/>
</dbReference>
<dbReference type="Pfam" id="PF01740">
    <property type="entry name" value="STAS"/>
    <property type="match status" value="1"/>
</dbReference>
<protein>
    <recommendedName>
        <fullName evidence="7">STAS domain-containing protein</fullName>
    </recommendedName>
</protein>
<evidence type="ECO:0000256" key="4">
    <source>
        <dbReference type="ARBA" id="ARBA00023136"/>
    </source>
</evidence>
<comment type="caution">
    <text evidence="8">The sequence shown here is derived from an EMBL/GenBank/DDBJ whole genome shotgun (WGS) entry which is preliminary data.</text>
</comment>
<evidence type="ECO:0000256" key="3">
    <source>
        <dbReference type="ARBA" id="ARBA00022989"/>
    </source>
</evidence>
<dbReference type="PANTHER" id="PTHR11814">
    <property type="entry name" value="SULFATE TRANSPORTER"/>
    <property type="match status" value="1"/>
</dbReference>
<keyword evidence="2 6" id="KW-0812">Transmembrane</keyword>
<evidence type="ECO:0000256" key="6">
    <source>
        <dbReference type="SAM" id="Phobius"/>
    </source>
</evidence>
<dbReference type="InterPro" id="IPR011547">
    <property type="entry name" value="SLC26A/SulP_dom"/>
</dbReference>
<dbReference type="InterPro" id="IPR036513">
    <property type="entry name" value="STAS_dom_sf"/>
</dbReference>
<organism evidence="8 9">
    <name type="scientific">Scylla paramamosain</name>
    <name type="common">Mud crab</name>
    <dbReference type="NCBI Taxonomy" id="85552"/>
    <lineage>
        <taxon>Eukaryota</taxon>
        <taxon>Metazoa</taxon>
        <taxon>Ecdysozoa</taxon>
        <taxon>Arthropoda</taxon>
        <taxon>Crustacea</taxon>
        <taxon>Multicrustacea</taxon>
        <taxon>Malacostraca</taxon>
        <taxon>Eumalacostraca</taxon>
        <taxon>Eucarida</taxon>
        <taxon>Decapoda</taxon>
        <taxon>Pleocyemata</taxon>
        <taxon>Brachyura</taxon>
        <taxon>Eubrachyura</taxon>
        <taxon>Portunoidea</taxon>
        <taxon>Portunidae</taxon>
        <taxon>Portuninae</taxon>
        <taxon>Scylla</taxon>
    </lineage>
</organism>
<evidence type="ECO:0000256" key="5">
    <source>
        <dbReference type="SAM" id="MobiDB-lite"/>
    </source>
</evidence>
<evidence type="ECO:0000256" key="2">
    <source>
        <dbReference type="ARBA" id="ARBA00022692"/>
    </source>
</evidence>
<feature type="transmembrane region" description="Helical" evidence="6">
    <location>
        <begin position="128"/>
        <end position="152"/>
    </location>
</feature>
<dbReference type="EMBL" id="JARAKH010000049">
    <property type="protein sequence ID" value="KAK8375447.1"/>
    <property type="molecule type" value="Genomic_DNA"/>
</dbReference>
<name>A0AAW0SL09_SCYPA</name>
<evidence type="ECO:0000259" key="7">
    <source>
        <dbReference type="PROSITE" id="PS50801"/>
    </source>
</evidence>
<feature type="region of interest" description="Disordered" evidence="5">
    <location>
        <begin position="629"/>
        <end position="687"/>
    </location>
</feature>
<reference evidence="8 9" key="1">
    <citation type="submission" date="2023-03" db="EMBL/GenBank/DDBJ databases">
        <title>High-quality genome of Scylla paramamosain provides insights in environmental adaptation.</title>
        <authorList>
            <person name="Zhang L."/>
        </authorList>
    </citation>
    <scope>NUCLEOTIDE SEQUENCE [LARGE SCALE GENOMIC DNA]</scope>
    <source>
        <strain evidence="8">LZ_2023a</strain>
        <tissue evidence="8">Muscle</tissue>
    </source>
</reference>
<feature type="transmembrane region" description="Helical" evidence="6">
    <location>
        <begin position="526"/>
        <end position="555"/>
    </location>
</feature>
<evidence type="ECO:0000313" key="8">
    <source>
        <dbReference type="EMBL" id="KAK8375447.1"/>
    </source>
</evidence>
<dbReference type="PROSITE" id="PS50801">
    <property type="entry name" value="STAS"/>
    <property type="match status" value="1"/>
</dbReference>
<keyword evidence="9" id="KW-1185">Reference proteome</keyword>
<feature type="transmembrane region" description="Helical" evidence="6">
    <location>
        <begin position="489"/>
        <end position="506"/>
    </location>
</feature>
<feature type="transmembrane region" description="Helical" evidence="6">
    <location>
        <begin position="255"/>
        <end position="275"/>
    </location>
</feature>
<feature type="transmembrane region" description="Helical" evidence="6">
    <location>
        <begin position="462"/>
        <end position="482"/>
    </location>
</feature>
<feature type="transmembrane region" description="Helical" evidence="6">
    <location>
        <begin position="103"/>
        <end position="122"/>
    </location>
</feature>
<feature type="transmembrane region" description="Helical" evidence="6">
    <location>
        <begin position="397"/>
        <end position="416"/>
    </location>
</feature>
<dbReference type="GO" id="GO:0016020">
    <property type="term" value="C:membrane"/>
    <property type="evidence" value="ECO:0007669"/>
    <property type="project" value="UniProtKB-SubCell"/>
</dbReference>
<keyword evidence="3 6" id="KW-1133">Transmembrane helix</keyword>
<evidence type="ECO:0000313" key="9">
    <source>
        <dbReference type="Proteomes" id="UP001487740"/>
    </source>
</evidence>
<feature type="domain" description="STAS" evidence="7">
    <location>
        <begin position="579"/>
        <end position="778"/>
    </location>
</feature>
<dbReference type="AlphaFoldDB" id="A0AAW0SL09"/>
<comment type="subcellular location">
    <subcellularLocation>
        <location evidence="1">Membrane</location>
        <topology evidence="1">Multi-pass membrane protein</topology>
    </subcellularLocation>
</comment>
<evidence type="ECO:0000256" key="1">
    <source>
        <dbReference type="ARBA" id="ARBA00004141"/>
    </source>
</evidence>
<gene>
    <name evidence="8" type="ORF">O3P69_008352</name>
</gene>
<feature type="transmembrane region" description="Helical" evidence="6">
    <location>
        <begin position="339"/>
        <end position="357"/>
    </location>
</feature>
<dbReference type="Pfam" id="PF00916">
    <property type="entry name" value="Sulfate_transp"/>
    <property type="match status" value="1"/>
</dbReference>
<keyword evidence="4 6" id="KW-0472">Membrane</keyword>
<accession>A0AAW0SL09</accession>
<dbReference type="Proteomes" id="UP001487740">
    <property type="component" value="Unassembled WGS sequence"/>
</dbReference>
<dbReference type="GO" id="GO:0055085">
    <property type="term" value="P:transmembrane transport"/>
    <property type="evidence" value="ECO:0007669"/>
    <property type="project" value="InterPro"/>
</dbReference>
<feature type="transmembrane region" description="Helical" evidence="6">
    <location>
        <begin position="437"/>
        <end position="456"/>
    </location>
</feature>
<dbReference type="NCBIfam" id="TIGR00815">
    <property type="entry name" value="sulP"/>
    <property type="match status" value="1"/>
</dbReference>
<dbReference type="SUPFAM" id="SSF52091">
    <property type="entry name" value="SpoIIaa-like"/>
    <property type="match status" value="1"/>
</dbReference>
<dbReference type="InterPro" id="IPR001902">
    <property type="entry name" value="SLC26A/SulP_fam"/>
</dbReference>
<sequence>MRSSCRGAGRETTAMAQEESVRLVPVNGAVTTLDGLRMVQVTRPALTVACRSSLYDHCPAQAPDLRERVRRQTHACSRCSLGRLWSAVRARLPILDWLPEYRVCHVLLGDVIAGVTVGVMHIPQGLGYAMLAGLPPITGLYMSFFPVLVYVLMGTSRHVSIGTFAVSCMMMEKLVLELSTRDSTLTTTPDPAGENGTLVLAPDGSPHSVVTSVNTTAASTAAVSPSPQEVAAVLALVVGIWQVLMGVLQMGQVFLVLLSHMIISAFTTSIAFLVLTSQLKNVLGIPVSRYSGPFKTVHTYRDLCLGLPAANPVVVVVSVVCIIALVVNNEILKPRMRKVSRIPVPMELLVVVVGTAVSDLLHLEERHHVTVVGHVPTGLPFPSAPRMELLPSVLVDGFLIALISYTSTFSIAKIFAQRQGYTVDAVQELYAQGMSNAFGSFFSCGPVAASMSRSLIQEAAGGVNQLTTAFSCAFVALVLSVIGPYFRTLPHCVLSAVILVSLKGLFLQVKDLAKLWSSSRLDAAIWLATFVVSVVVGLDYGLLAGLAASAVVLLLRSQRPPALHLGHVPFTDLYLDLDTYHKVVKVPGVKIFQFGGPLHFGNASYFHSSLFSVTGLDLAAAKPAATTTVPLMDTRQSEEDTSSQDNGDGDIMNQDEVNEGMNQASTQEADKDSSSSQPPSSRDLTLATVGSQAVKSSTCSTSPVCRWLVLDLSFVSFVDTTGASLLRQLHRDLQTAGVTLCLASASDRVVDALERCSVLEEISRDLVFHSTHDAVTTITSLDPYHSPATVPDL</sequence>
<feature type="transmembrane region" description="Helical" evidence="6">
    <location>
        <begin position="309"/>
        <end position="327"/>
    </location>
</feature>